<name>A0AAV0GSE5_9ROSI</name>
<evidence type="ECO:0000256" key="3">
    <source>
        <dbReference type="ARBA" id="ARBA00023125"/>
    </source>
</evidence>
<feature type="domain" description="NAC" evidence="7">
    <location>
        <begin position="14"/>
        <end position="162"/>
    </location>
</feature>
<dbReference type="GO" id="GO:0005634">
    <property type="term" value="C:nucleus"/>
    <property type="evidence" value="ECO:0007669"/>
    <property type="project" value="UniProtKB-SubCell"/>
</dbReference>
<dbReference type="GO" id="GO:0006355">
    <property type="term" value="P:regulation of DNA-templated transcription"/>
    <property type="evidence" value="ECO:0007669"/>
    <property type="project" value="InterPro"/>
</dbReference>
<keyword evidence="9" id="KW-1185">Reference proteome</keyword>
<keyword evidence="3" id="KW-0238">DNA-binding</keyword>
<feature type="compositionally biased region" description="Polar residues" evidence="6">
    <location>
        <begin position="173"/>
        <end position="182"/>
    </location>
</feature>
<dbReference type="Proteomes" id="UP001154282">
    <property type="component" value="Unassembled WGS sequence"/>
</dbReference>
<dbReference type="AlphaFoldDB" id="A0AAV0GSE5"/>
<comment type="caution">
    <text evidence="8">The sequence shown here is derived from an EMBL/GenBank/DDBJ whole genome shotgun (WGS) entry which is preliminary data.</text>
</comment>
<keyword evidence="4" id="KW-0804">Transcription</keyword>
<dbReference type="SUPFAM" id="SSF101941">
    <property type="entry name" value="NAC domain"/>
    <property type="match status" value="1"/>
</dbReference>
<evidence type="ECO:0000259" key="7">
    <source>
        <dbReference type="PROSITE" id="PS51005"/>
    </source>
</evidence>
<keyword evidence="5" id="KW-0539">Nucleus</keyword>
<dbReference type="EMBL" id="CAMGYJ010000002">
    <property type="protein sequence ID" value="CAI0375951.1"/>
    <property type="molecule type" value="Genomic_DNA"/>
</dbReference>
<dbReference type="Gene3D" id="2.170.150.80">
    <property type="entry name" value="NAC domain"/>
    <property type="match status" value="1"/>
</dbReference>
<comment type="subcellular location">
    <subcellularLocation>
        <location evidence="1">Nucleus</location>
    </subcellularLocation>
</comment>
<dbReference type="InterPro" id="IPR003441">
    <property type="entry name" value="NAC-dom"/>
</dbReference>
<gene>
    <name evidence="8" type="ORF">LITE_LOCUS797</name>
</gene>
<dbReference type="InterPro" id="IPR036093">
    <property type="entry name" value="NAC_dom_sf"/>
</dbReference>
<evidence type="ECO:0000313" key="9">
    <source>
        <dbReference type="Proteomes" id="UP001154282"/>
    </source>
</evidence>
<evidence type="ECO:0000256" key="5">
    <source>
        <dbReference type="ARBA" id="ARBA00023242"/>
    </source>
</evidence>
<accession>A0AAV0GSE5</accession>
<organism evidence="8 9">
    <name type="scientific">Linum tenue</name>
    <dbReference type="NCBI Taxonomy" id="586396"/>
    <lineage>
        <taxon>Eukaryota</taxon>
        <taxon>Viridiplantae</taxon>
        <taxon>Streptophyta</taxon>
        <taxon>Embryophyta</taxon>
        <taxon>Tracheophyta</taxon>
        <taxon>Spermatophyta</taxon>
        <taxon>Magnoliopsida</taxon>
        <taxon>eudicotyledons</taxon>
        <taxon>Gunneridae</taxon>
        <taxon>Pentapetalae</taxon>
        <taxon>rosids</taxon>
        <taxon>fabids</taxon>
        <taxon>Malpighiales</taxon>
        <taxon>Linaceae</taxon>
        <taxon>Linum</taxon>
    </lineage>
</organism>
<dbReference type="PROSITE" id="PS51005">
    <property type="entry name" value="NAC"/>
    <property type="match status" value="1"/>
</dbReference>
<protein>
    <recommendedName>
        <fullName evidence="7">NAC domain-containing protein</fullName>
    </recommendedName>
</protein>
<dbReference type="PANTHER" id="PTHR31744">
    <property type="entry name" value="PROTEIN CUP-SHAPED COTYLEDON 2-RELATED"/>
    <property type="match status" value="1"/>
</dbReference>
<evidence type="ECO:0000256" key="6">
    <source>
        <dbReference type="SAM" id="MobiDB-lite"/>
    </source>
</evidence>
<evidence type="ECO:0000313" key="8">
    <source>
        <dbReference type="EMBL" id="CAI0375951.1"/>
    </source>
</evidence>
<dbReference type="PANTHER" id="PTHR31744:SF233">
    <property type="entry name" value="NAC DOMAIN-CONTAINING PROTEIN 72-LIKE"/>
    <property type="match status" value="1"/>
</dbReference>
<feature type="region of interest" description="Disordered" evidence="6">
    <location>
        <begin position="165"/>
        <end position="194"/>
    </location>
</feature>
<evidence type="ECO:0000256" key="2">
    <source>
        <dbReference type="ARBA" id="ARBA00023015"/>
    </source>
</evidence>
<dbReference type="FunFam" id="2.170.150.80:FF:000008">
    <property type="entry name" value="NAC domain-containing protein 72-like"/>
    <property type="match status" value="1"/>
</dbReference>
<proteinExistence type="predicted"/>
<evidence type="ECO:0000256" key="4">
    <source>
        <dbReference type="ARBA" id="ARBA00023163"/>
    </source>
</evidence>
<evidence type="ECO:0000256" key="1">
    <source>
        <dbReference type="ARBA" id="ARBA00004123"/>
    </source>
</evidence>
<keyword evidence="2" id="KW-0805">Transcription regulation</keyword>
<sequence length="357" mass="39935">MGVQDKDPLAQLNLPPGFRFYPTDEELLVQYLCRKVAGHPFSLQIIGEIDLYKYDPWVLPEKAMFGEKEWYFFSPRDRKYPNGSRPNRVAGSGYWKATGTDKVITTEGRKAGIKKALVFYVGKAPKGTKTNWIMHEYRLLDSTRKHGSTKLDDWVLCRIYKKNSGGQKPMPGLSTQEQSNNGSSSSSSSHYDDVLDSLPEMDERFVAKPMSQEDRKLSLSKLGSGSFDWASLLGFNPAPEQSANQTQQQITINPNTAGPNDFYVPSISQGTANAANFDVDLSNTLKMNGRAAAMEEEVQSGVRRQSQNQSQKVDSSSFFHQNNGFSMTQNFMSSNPLLNPYGFRYPAKPATGFGFNH</sequence>
<dbReference type="GO" id="GO:0003677">
    <property type="term" value="F:DNA binding"/>
    <property type="evidence" value="ECO:0007669"/>
    <property type="project" value="UniProtKB-KW"/>
</dbReference>
<dbReference type="Pfam" id="PF02365">
    <property type="entry name" value="NAM"/>
    <property type="match status" value="1"/>
</dbReference>
<reference evidence="8" key="1">
    <citation type="submission" date="2022-08" db="EMBL/GenBank/DDBJ databases">
        <authorList>
            <person name="Gutierrez-Valencia J."/>
        </authorList>
    </citation>
    <scope>NUCLEOTIDE SEQUENCE</scope>
</reference>